<dbReference type="RefSeq" id="WP_306255858.1">
    <property type="nucleotide sequence ID" value="NZ_JAUFSA010000005.1"/>
</dbReference>
<comment type="caution">
    <text evidence="1">The sequence shown here is derived from an EMBL/GenBank/DDBJ whole genome shotgun (WGS) entry which is preliminary data.</text>
</comment>
<dbReference type="InterPro" id="IPR025447">
    <property type="entry name" value="DUF4192"/>
</dbReference>
<evidence type="ECO:0000313" key="1">
    <source>
        <dbReference type="EMBL" id="MDP7739355.1"/>
    </source>
</evidence>
<dbReference type="Pfam" id="PF13830">
    <property type="entry name" value="DUF4192"/>
    <property type="match status" value="1"/>
</dbReference>
<proteinExistence type="predicted"/>
<evidence type="ECO:0000313" key="2">
    <source>
        <dbReference type="Proteomes" id="UP001229081"/>
    </source>
</evidence>
<dbReference type="Proteomes" id="UP001229081">
    <property type="component" value="Unassembled WGS sequence"/>
</dbReference>
<reference evidence="1" key="1">
    <citation type="submission" date="2023-06" db="EMBL/GenBank/DDBJ databases">
        <title>Identification of two novel mycobacterium reveal diversities and complexities of Mycobacterium gordonae clade.</title>
        <authorList>
            <person name="Matsumoto Y."/>
            <person name="Nakamura S."/>
            <person name="Motooka D."/>
            <person name="Fukushima K."/>
        </authorList>
    </citation>
    <scope>NUCLEOTIDE SEQUENCE</scope>
    <source>
        <strain evidence="1">TY812</strain>
    </source>
</reference>
<dbReference type="EMBL" id="JAUFSA010000005">
    <property type="protein sequence ID" value="MDP7739355.1"/>
    <property type="molecule type" value="Genomic_DNA"/>
</dbReference>
<dbReference type="AlphaFoldDB" id="A0AAJ1W4E4"/>
<sequence>MSHNNLRCPADLIAAAPGLLGFVPTNSMVVYLLHDEPTKGIGVRCAARFDITVTTDQATHFPTVCNLRSGQFAAAILMAICEQRHDRHARHLLDAVREGLQHNGIPVLRRLYARDVTEPGQWLDADTGDYGDTYPYTDSVLTAQLVHAGTQIRRSRSDIESEFSPLQPAPPAEVGSHGELVTSTAEEIAAVLNGKPITSPTLATRAGIVITGHPALRDAMIGLAIDQPRAGSDLWTHIGRRLRGQPRAEALTVAAACLCLAGDTVRAGIALAAALEEAEATRTPQPGLAVLLTAVLHAGIEPARIRAVLRASAARPSGGDNAPRAH</sequence>
<gene>
    <name evidence="1" type="ORF">QXL92_31980</name>
</gene>
<protein>
    <submittedName>
        <fullName evidence="1">DUF4192 domain-containing protein</fullName>
    </submittedName>
</protein>
<organism evidence="1 2">
    <name type="scientific">Mycobacterium paragordonae</name>
    <dbReference type="NCBI Taxonomy" id="1389713"/>
    <lineage>
        <taxon>Bacteria</taxon>
        <taxon>Bacillati</taxon>
        <taxon>Actinomycetota</taxon>
        <taxon>Actinomycetes</taxon>
        <taxon>Mycobacteriales</taxon>
        <taxon>Mycobacteriaceae</taxon>
        <taxon>Mycobacterium</taxon>
    </lineage>
</organism>
<accession>A0AAJ1W4E4</accession>
<name>A0AAJ1W4E4_9MYCO</name>